<gene>
    <name evidence="4" type="ORF">UT17_C0002G0168</name>
</gene>
<protein>
    <submittedName>
        <fullName evidence="4">Uncharacterized protein</fullName>
    </submittedName>
</protein>
<dbReference type="PANTHER" id="PTHR43022">
    <property type="entry name" value="PROTEIN SMF"/>
    <property type="match status" value="1"/>
</dbReference>
<dbReference type="AlphaFoldDB" id="A0A0G0LWV3"/>
<accession>A0A0G0LWV3</accession>
<dbReference type="EMBL" id="LBVU01000002">
    <property type="protein sequence ID" value="KKQ92505.1"/>
    <property type="molecule type" value="Genomic_DNA"/>
</dbReference>
<sequence length="361" mass="39523">MTEKEYLTALNTFTMFGPARTKLLLSYFKSAKKIWDLKLSELTEVGVKQETAEKFIKHRDSFNIQDYLSKLEKLSIKVVTIFDDDYPENLKGLSDAPFVLYIRGNFKNTDSNAVAIVGSRMMTSYGREVAKKFAGELASFGVTIVSGLALGVDAEAQRAALSVGGRTISALASGLDIISPYTNKKLALEFISKDGGAVVSENPLGYEPHPYDFPVRDRLISGLSKAVIVVEGRMKSGTFYTVKAAADQGRTVFAVPGPITSPTSEAPNYLIQNGSKLATSTKDILDELHLQFKVDKEAVKKVMPGDVYEEKILKILMTEPLHLDELVRISGGATSEVSARLTIMEMKGMVRNLGQGVFKKA</sequence>
<dbReference type="Gene3D" id="3.40.50.450">
    <property type="match status" value="1"/>
</dbReference>
<dbReference type="InterPro" id="IPR041614">
    <property type="entry name" value="DprA_WH"/>
</dbReference>
<evidence type="ECO:0000259" key="3">
    <source>
        <dbReference type="Pfam" id="PF17782"/>
    </source>
</evidence>
<dbReference type="SUPFAM" id="SSF102405">
    <property type="entry name" value="MCP/YpsA-like"/>
    <property type="match status" value="1"/>
</dbReference>
<dbReference type="InterPro" id="IPR036388">
    <property type="entry name" value="WH-like_DNA-bd_sf"/>
</dbReference>
<dbReference type="NCBIfam" id="TIGR00732">
    <property type="entry name" value="dprA"/>
    <property type="match status" value="1"/>
</dbReference>
<dbReference type="GO" id="GO:0009294">
    <property type="term" value="P:DNA-mediated transformation"/>
    <property type="evidence" value="ECO:0007669"/>
    <property type="project" value="InterPro"/>
</dbReference>
<evidence type="ECO:0000256" key="1">
    <source>
        <dbReference type="ARBA" id="ARBA00006525"/>
    </source>
</evidence>
<dbReference type="InterPro" id="IPR057666">
    <property type="entry name" value="DrpA_SLOG"/>
</dbReference>
<dbReference type="Pfam" id="PF02481">
    <property type="entry name" value="DNA_processg_A"/>
    <property type="match status" value="1"/>
</dbReference>
<dbReference type="InterPro" id="IPR003488">
    <property type="entry name" value="DprA"/>
</dbReference>
<feature type="domain" description="DprA winged helix" evidence="3">
    <location>
        <begin position="309"/>
        <end position="354"/>
    </location>
</feature>
<dbReference type="Pfam" id="PF17782">
    <property type="entry name" value="WHD_DprA"/>
    <property type="match status" value="1"/>
</dbReference>
<proteinExistence type="inferred from homology"/>
<dbReference type="Gene3D" id="1.10.10.10">
    <property type="entry name" value="Winged helix-like DNA-binding domain superfamily/Winged helix DNA-binding domain"/>
    <property type="match status" value="1"/>
</dbReference>
<dbReference type="PANTHER" id="PTHR43022:SF1">
    <property type="entry name" value="PROTEIN SMF"/>
    <property type="match status" value="1"/>
</dbReference>
<reference evidence="4 5" key="1">
    <citation type="journal article" date="2015" name="Nature">
        <title>rRNA introns, odd ribosomes, and small enigmatic genomes across a large radiation of phyla.</title>
        <authorList>
            <person name="Brown C.T."/>
            <person name="Hug L.A."/>
            <person name="Thomas B.C."/>
            <person name="Sharon I."/>
            <person name="Castelle C.J."/>
            <person name="Singh A."/>
            <person name="Wilkins M.J."/>
            <person name="Williams K.H."/>
            <person name="Banfield J.F."/>
        </authorList>
    </citation>
    <scope>NUCLEOTIDE SEQUENCE [LARGE SCALE GENOMIC DNA]</scope>
</reference>
<dbReference type="InterPro" id="IPR010994">
    <property type="entry name" value="RuvA_2-like"/>
</dbReference>
<evidence type="ECO:0000313" key="5">
    <source>
        <dbReference type="Proteomes" id="UP000034774"/>
    </source>
</evidence>
<evidence type="ECO:0000259" key="2">
    <source>
        <dbReference type="Pfam" id="PF02481"/>
    </source>
</evidence>
<comment type="caution">
    <text evidence="4">The sequence shown here is derived from an EMBL/GenBank/DDBJ whole genome shotgun (WGS) entry which is preliminary data.</text>
</comment>
<dbReference type="STRING" id="1618572.UT17_C0002G0168"/>
<organism evidence="4 5">
    <name type="scientific">Candidatus Woesebacteria bacterium GW2011_GWB1_39_10</name>
    <dbReference type="NCBI Taxonomy" id="1618572"/>
    <lineage>
        <taxon>Bacteria</taxon>
        <taxon>Candidatus Woeseibacteriota</taxon>
    </lineage>
</organism>
<evidence type="ECO:0000313" key="4">
    <source>
        <dbReference type="EMBL" id="KKQ92505.1"/>
    </source>
</evidence>
<dbReference type="PATRIC" id="fig|1618572.3.peg.331"/>
<comment type="similarity">
    <text evidence="1">Belongs to the DprA/Smf family.</text>
</comment>
<dbReference type="SUPFAM" id="SSF47781">
    <property type="entry name" value="RuvA domain 2-like"/>
    <property type="match status" value="1"/>
</dbReference>
<dbReference type="Proteomes" id="UP000034774">
    <property type="component" value="Unassembled WGS sequence"/>
</dbReference>
<name>A0A0G0LWV3_9BACT</name>
<feature type="domain" description="Smf/DprA SLOG" evidence="2">
    <location>
        <begin position="77"/>
        <end position="288"/>
    </location>
</feature>